<dbReference type="Gene3D" id="1.10.150.240">
    <property type="entry name" value="Putative phosphatase, domain 2"/>
    <property type="match status" value="1"/>
</dbReference>
<gene>
    <name evidence="2" type="ORF">DV707_05110</name>
    <name evidence="3" type="ORF">SAMN04488133_0529</name>
</gene>
<dbReference type="AlphaFoldDB" id="A0A1H5UA46"/>
<evidence type="ECO:0000313" key="4">
    <source>
        <dbReference type="Proteomes" id="UP000236740"/>
    </source>
</evidence>
<dbReference type="SUPFAM" id="SSF56784">
    <property type="entry name" value="HAD-like"/>
    <property type="match status" value="1"/>
</dbReference>
<protein>
    <submittedName>
        <fullName evidence="2">HAD family hydrolase</fullName>
    </submittedName>
    <submittedName>
        <fullName evidence="3">Phosphoglycolate phosphatase</fullName>
    </submittedName>
</protein>
<dbReference type="RefSeq" id="WP_103990300.1">
    <property type="nucleotide sequence ID" value="NZ_CP031311.1"/>
</dbReference>
<dbReference type="InterPro" id="IPR050155">
    <property type="entry name" value="HAD-like_hydrolase_sf"/>
</dbReference>
<dbReference type="InterPro" id="IPR023198">
    <property type="entry name" value="PGP-like_dom2"/>
</dbReference>
<dbReference type="NCBIfam" id="TIGR01549">
    <property type="entry name" value="HAD-SF-IA-v1"/>
    <property type="match status" value="1"/>
</dbReference>
<proteinExistence type="inferred from homology"/>
<organism evidence="3 4">
    <name type="scientific">Halobellus limi</name>
    <dbReference type="NCBI Taxonomy" id="699433"/>
    <lineage>
        <taxon>Archaea</taxon>
        <taxon>Methanobacteriati</taxon>
        <taxon>Methanobacteriota</taxon>
        <taxon>Stenosarchaea group</taxon>
        <taxon>Halobacteria</taxon>
        <taxon>Halobacteriales</taxon>
        <taxon>Haloferacaceae</taxon>
        <taxon>Halobellus</taxon>
    </lineage>
</organism>
<dbReference type="EMBL" id="FNVN01000001">
    <property type="protein sequence ID" value="SEF71869.1"/>
    <property type="molecule type" value="Genomic_DNA"/>
</dbReference>
<dbReference type="Pfam" id="PF13419">
    <property type="entry name" value="HAD_2"/>
    <property type="match status" value="1"/>
</dbReference>
<evidence type="ECO:0000313" key="5">
    <source>
        <dbReference type="Proteomes" id="UP000296733"/>
    </source>
</evidence>
<dbReference type="InterPro" id="IPR023214">
    <property type="entry name" value="HAD_sf"/>
</dbReference>
<dbReference type="InterPro" id="IPR006439">
    <property type="entry name" value="HAD-SF_hydro_IA"/>
</dbReference>
<dbReference type="Proteomes" id="UP000296733">
    <property type="component" value="Chromosome"/>
</dbReference>
<dbReference type="PANTHER" id="PTHR43434">
    <property type="entry name" value="PHOSPHOGLYCOLATE PHOSPHATASE"/>
    <property type="match status" value="1"/>
</dbReference>
<keyword evidence="2" id="KW-0378">Hydrolase</keyword>
<dbReference type="GO" id="GO:0006281">
    <property type="term" value="P:DNA repair"/>
    <property type="evidence" value="ECO:0007669"/>
    <property type="project" value="TreeGrafter"/>
</dbReference>
<dbReference type="Proteomes" id="UP000236740">
    <property type="component" value="Unassembled WGS sequence"/>
</dbReference>
<dbReference type="KEGG" id="hlm:DV707_05110"/>
<sequence length="195" mass="21205">MTDRSTTATTRPLDDFETVVWDLDGTLVRLLVDWDVVTGDVAAVFEAAGVDADGYDLWGMLDLADESDLRDDVEAVIGDHERTGAERSERLPHADFVGRFDAEGVCSLNAERACRTALDVHGLASHVDAVVGRDSVATRKPDPAPLLETLDRLGAEPDEAVFVGDSVRDEEAARRAGVAFRYVDEDRETEGTLSE</sequence>
<keyword evidence="4" id="KW-1185">Reference proteome</keyword>
<dbReference type="InterPro" id="IPR036412">
    <property type="entry name" value="HAD-like_sf"/>
</dbReference>
<reference evidence="2 5" key="2">
    <citation type="journal article" date="2019" name="Nat. Commun.">
        <title>A new type of DNA phosphorothioation-based antiviral system in archaea.</title>
        <authorList>
            <person name="Xiong L."/>
            <person name="Liu S."/>
            <person name="Chen S."/>
            <person name="Xiao Y."/>
            <person name="Zhu B."/>
            <person name="Gao Y."/>
            <person name="Zhang Y."/>
            <person name="Chen B."/>
            <person name="Luo J."/>
            <person name="Deng Z."/>
            <person name="Chen X."/>
            <person name="Wang L."/>
            <person name="Chen S."/>
        </authorList>
    </citation>
    <scope>NUCLEOTIDE SEQUENCE [LARGE SCALE GENOMIC DNA]</scope>
    <source>
        <strain evidence="2 5">CGMCC 1.10331</strain>
    </source>
</reference>
<reference evidence="3 4" key="1">
    <citation type="submission" date="2016-10" db="EMBL/GenBank/DDBJ databases">
        <authorList>
            <person name="de Groot N.N."/>
        </authorList>
    </citation>
    <scope>NUCLEOTIDE SEQUENCE [LARGE SCALE GENOMIC DNA]</scope>
    <source>
        <strain evidence="3 4">CGMCC 1.10331</strain>
    </source>
</reference>
<evidence type="ECO:0000313" key="2">
    <source>
        <dbReference type="EMBL" id="QCC47097.1"/>
    </source>
</evidence>
<dbReference type="OrthoDB" id="212720at2157"/>
<dbReference type="GO" id="GO:0008967">
    <property type="term" value="F:phosphoglycolate phosphatase activity"/>
    <property type="evidence" value="ECO:0007669"/>
    <property type="project" value="TreeGrafter"/>
</dbReference>
<evidence type="ECO:0000313" key="3">
    <source>
        <dbReference type="EMBL" id="SEF71869.1"/>
    </source>
</evidence>
<dbReference type="Gene3D" id="3.40.50.1000">
    <property type="entry name" value="HAD superfamily/HAD-like"/>
    <property type="match status" value="1"/>
</dbReference>
<comment type="similarity">
    <text evidence="1">Belongs to the HAD-like hydrolase superfamily.</text>
</comment>
<dbReference type="EMBL" id="CP031311">
    <property type="protein sequence ID" value="QCC47097.1"/>
    <property type="molecule type" value="Genomic_DNA"/>
</dbReference>
<dbReference type="GeneID" id="39857443"/>
<dbReference type="PANTHER" id="PTHR43434:SF1">
    <property type="entry name" value="PHOSPHOGLYCOLATE PHOSPHATASE"/>
    <property type="match status" value="1"/>
</dbReference>
<name>A0A1H5UA46_9EURY</name>
<evidence type="ECO:0000256" key="1">
    <source>
        <dbReference type="ARBA" id="ARBA00007958"/>
    </source>
</evidence>
<accession>A0A1H5UA46</accession>
<dbReference type="InterPro" id="IPR041492">
    <property type="entry name" value="HAD_2"/>
</dbReference>